<evidence type="ECO:0000313" key="3">
    <source>
        <dbReference type="Proteomes" id="UP000647339"/>
    </source>
</evidence>
<sequence length="146" mass="16576">MMEEEIKALLDKYYEGETSLKEESRLKQLLGQCPGFEEERMFLQGLQEMTQNEPSAKAAPKSENGLGAWQKAAAIAVVFLALGWLFIEQQKRMQEEEAYNQVVDALALIQKNMEKGASSMKPLADIKYLGATNQLFNIKEIKEEKK</sequence>
<protein>
    <recommendedName>
        <fullName evidence="4">Anti-sigma factor</fullName>
    </recommendedName>
</protein>
<evidence type="ECO:0000256" key="1">
    <source>
        <dbReference type="SAM" id="Phobius"/>
    </source>
</evidence>
<name>A0ABQ1V3E0_9BACT</name>
<gene>
    <name evidence="2" type="ORF">GCM10011339_25190</name>
</gene>
<accession>A0ABQ1V3E0</accession>
<evidence type="ECO:0008006" key="4">
    <source>
        <dbReference type="Google" id="ProtNLM"/>
    </source>
</evidence>
<dbReference type="RefSeq" id="WP_137401225.1">
    <property type="nucleotide sequence ID" value="NZ_BMIU01000011.1"/>
</dbReference>
<keyword evidence="1" id="KW-0472">Membrane</keyword>
<keyword evidence="1" id="KW-1133">Transmembrane helix</keyword>
<organism evidence="2 3">
    <name type="scientific">Echinicola rosea</name>
    <dbReference type="NCBI Taxonomy" id="1807691"/>
    <lineage>
        <taxon>Bacteria</taxon>
        <taxon>Pseudomonadati</taxon>
        <taxon>Bacteroidota</taxon>
        <taxon>Cytophagia</taxon>
        <taxon>Cytophagales</taxon>
        <taxon>Cyclobacteriaceae</taxon>
        <taxon>Echinicola</taxon>
    </lineage>
</organism>
<reference evidence="3" key="1">
    <citation type="journal article" date="2019" name="Int. J. Syst. Evol. Microbiol.">
        <title>The Global Catalogue of Microorganisms (GCM) 10K type strain sequencing project: providing services to taxonomists for standard genome sequencing and annotation.</title>
        <authorList>
            <consortium name="The Broad Institute Genomics Platform"/>
            <consortium name="The Broad Institute Genome Sequencing Center for Infectious Disease"/>
            <person name="Wu L."/>
            <person name="Ma J."/>
        </authorList>
    </citation>
    <scope>NUCLEOTIDE SEQUENCE [LARGE SCALE GENOMIC DNA]</scope>
    <source>
        <strain evidence="3">CGMCC 1.15407</strain>
    </source>
</reference>
<dbReference type="EMBL" id="BMIU01000011">
    <property type="protein sequence ID" value="GGF35757.1"/>
    <property type="molecule type" value="Genomic_DNA"/>
</dbReference>
<keyword evidence="1" id="KW-0812">Transmembrane</keyword>
<dbReference type="Proteomes" id="UP000647339">
    <property type="component" value="Unassembled WGS sequence"/>
</dbReference>
<evidence type="ECO:0000313" key="2">
    <source>
        <dbReference type="EMBL" id="GGF35757.1"/>
    </source>
</evidence>
<comment type="caution">
    <text evidence="2">The sequence shown here is derived from an EMBL/GenBank/DDBJ whole genome shotgun (WGS) entry which is preliminary data.</text>
</comment>
<keyword evidence="3" id="KW-1185">Reference proteome</keyword>
<proteinExistence type="predicted"/>
<feature type="transmembrane region" description="Helical" evidence="1">
    <location>
        <begin position="68"/>
        <end position="87"/>
    </location>
</feature>